<dbReference type="Proteomes" id="UP000324738">
    <property type="component" value="Unassembled WGS sequence"/>
</dbReference>
<keyword evidence="1" id="KW-0472">Membrane</keyword>
<dbReference type="EMBL" id="VTWH01000001">
    <property type="protein sequence ID" value="KAA0971968.1"/>
    <property type="molecule type" value="Genomic_DNA"/>
</dbReference>
<keyword evidence="1" id="KW-0812">Transmembrane</keyword>
<keyword evidence="1" id="KW-1133">Transmembrane helix</keyword>
<reference evidence="2 3" key="1">
    <citation type="submission" date="2019-08" db="EMBL/GenBank/DDBJ databases">
        <title>Aureimonas fodiniaquatilis sp. nov., isolated from a coal mine wastewater.</title>
        <authorList>
            <person name="Kim W."/>
        </authorList>
    </citation>
    <scope>NUCLEOTIDE SEQUENCE [LARGE SCALE GENOMIC DNA]</scope>
    <source>
        <strain evidence="2 3">CAU 1482</strain>
    </source>
</reference>
<name>A0A5B0E015_9HYPH</name>
<evidence type="ECO:0000256" key="1">
    <source>
        <dbReference type="SAM" id="Phobius"/>
    </source>
</evidence>
<accession>A0A5B0E015</accession>
<feature type="transmembrane region" description="Helical" evidence="1">
    <location>
        <begin position="71"/>
        <end position="88"/>
    </location>
</feature>
<dbReference type="RefSeq" id="WP_149297229.1">
    <property type="nucleotide sequence ID" value="NZ_VTWH01000001.1"/>
</dbReference>
<sequence>MSRFSKPALALALAIVPFFLFLGTTNLVTVNGEVVSDNRFNLGGLIMAIVGLVIVFGVLRPSAPKDAARKGLAAVAGILCLVQVANSVDAIRVEPLDWVMPDRHLPELQYSGLADNDAIYLTAKNPEFYREVLTREKGDVLGRARQHQAYADLCHGGRYRTDLERAAQMPDYFDAGELAEIEQRASTAAQSAPSECSTARSNQLMGKSVDELNRKMDLFDRLEAEYLAFIG</sequence>
<feature type="transmembrane region" description="Helical" evidence="1">
    <location>
        <begin position="42"/>
        <end position="59"/>
    </location>
</feature>
<comment type="caution">
    <text evidence="2">The sequence shown here is derived from an EMBL/GenBank/DDBJ whole genome shotgun (WGS) entry which is preliminary data.</text>
</comment>
<dbReference type="AlphaFoldDB" id="A0A5B0E015"/>
<organism evidence="2 3">
    <name type="scientific">Aureimonas fodinaquatilis</name>
    <dbReference type="NCBI Taxonomy" id="2565783"/>
    <lineage>
        <taxon>Bacteria</taxon>
        <taxon>Pseudomonadati</taxon>
        <taxon>Pseudomonadota</taxon>
        <taxon>Alphaproteobacteria</taxon>
        <taxon>Hyphomicrobiales</taxon>
        <taxon>Aurantimonadaceae</taxon>
        <taxon>Aureimonas</taxon>
    </lineage>
</organism>
<dbReference type="OrthoDB" id="8441214at2"/>
<evidence type="ECO:0000313" key="3">
    <source>
        <dbReference type="Proteomes" id="UP000324738"/>
    </source>
</evidence>
<gene>
    <name evidence="2" type="ORF">FPY71_02250</name>
</gene>
<protein>
    <submittedName>
        <fullName evidence="2">Uncharacterized protein</fullName>
    </submittedName>
</protein>
<proteinExistence type="predicted"/>
<keyword evidence="3" id="KW-1185">Reference proteome</keyword>
<evidence type="ECO:0000313" key="2">
    <source>
        <dbReference type="EMBL" id="KAA0971968.1"/>
    </source>
</evidence>